<reference evidence="1" key="1">
    <citation type="submission" date="2024-11" db="EMBL/GenBank/DDBJ databases">
        <title>Description of Massilia orientalis sp. nov., isolated from rhizosphere soil of Ageratina adenophora.</title>
        <authorList>
            <person name="Wang Y."/>
        </authorList>
    </citation>
    <scope>NUCLEOTIDE SEQUENCE</scope>
    <source>
        <strain evidence="1">YIM B02787</strain>
    </source>
</reference>
<dbReference type="EMBL" id="JASNRB020000032">
    <property type="protein sequence ID" value="MFJ1472035.1"/>
    <property type="molecule type" value="Genomic_DNA"/>
</dbReference>
<accession>A0ACC7MKJ3</accession>
<protein>
    <submittedName>
        <fullName evidence="1">Uncharacterized protein</fullName>
    </submittedName>
</protein>
<proteinExistence type="predicted"/>
<evidence type="ECO:0000313" key="1">
    <source>
        <dbReference type="EMBL" id="MFJ1472035.1"/>
    </source>
</evidence>
<gene>
    <name evidence="1" type="ORF">QPK29_030315</name>
</gene>
<sequence length="66" mass="7233">MLSTTSPIVRPASPTIADCCLVPHLYNARRFECDLTPYPTLVAIAERCEALAAFAEARPERQADAQ</sequence>
<comment type="caution">
    <text evidence="1">The sequence shown here is derived from an EMBL/GenBank/DDBJ whole genome shotgun (WGS) entry which is preliminary data.</text>
</comment>
<organism evidence="1 2">
    <name type="scientific">Massilia orientalis</name>
    <dbReference type="NCBI Taxonomy" id="3050128"/>
    <lineage>
        <taxon>Bacteria</taxon>
        <taxon>Pseudomonadati</taxon>
        <taxon>Pseudomonadota</taxon>
        <taxon>Betaproteobacteria</taxon>
        <taxon>Burkholderiales</taxon>
        <taxon>Oxalobacteraceae</taxon>
        <taxon>Telluria group</taxon>
        <taxon>Massilia</taxon>
    </lineage>
</organism>
<dbReference type="Proteomes" id="UP001168096">
    <property type="component" value="Unassembled WGS sequence"/>
</dbReference>
<keyword evidence="2" id="KW-1185">Reference proteome</keyword>
<evidence type="ECO:0000313" key="2">
    <source>
        <dbReference type="Proteomes" id="UP001168096"/>
    </source>
</evidence>
<name>A0ACC7MKJ3_9BURK</name>